<gene>
    <name evidence="2" type="ORF">MNBD_CHLOROFLEXI01-3565</name>
</gene>
<proteinExistence type="inferred from homology"/>
<dbReference type="Pfam" id="PF19798">
    <property type="entry name" value="Sulfotransfer_5"/>
    <property type="match status" value="1"/>
</dbReference>
<comment type="similarity">
    <text evidence="1">Belongs to the class-IV pyridoxal-phosphate-dependent aminotransferase family.</text>
</comment>
<keyword evidence="2" id="KW-0032">Aminotransferase</keyword>
<evidence type="ECO:0000256" key="1">
    <source>
        <dbReference type="ARBA" id="ARBA00009320"/>
    </source>
</evidence>
<dbReference type="EMBL" id="UOEU01001036">
    <property type="protein sequence ID" value="VAW43139.1"/>
    <property type="molecule type" value="Genomic_DNA"/>
</dbReference>
<dbReference type="InterPro" id="IPR050571">
    <property type="entry name" value="Class-IV_PLP-Dep_Aminotrnsfr"/>
</dbReference>
<organism evidence="2">
    <name type="scientific">hydrothermal vent metagenome</name>
    <dbReference type="NCBI Taxonomy" id="652676"/>
    <lineage>
        <taxon>unclassified sequences</taxon>
        <taxon>metagenomes</taxon>
        <taxon>ecological metagenomes</taxon>
    </lineage>
</organism>
<accession>A0A3B0W1I5</accession>
<dbReference type="InterPro" id="IPR027417">
    <property type="entry name" value="P-loop_NTPase"/>
</dbReference>
<dbReference type="AlphaFoldDB" id="A0A3B0W1I5"/>
<dbReference type="SUPFAM" id="SSF52540">
    <property type="entry name" value="P-loop containing nucleoside triphosphate hydrolases"/>
    <property type="match status" value="1"/>
</dbReference>
<reference evidence="2" key="1">
    <citation type="submission" date="2018-06" db="EMBL/GenBank/DDBJ databases">
        <authorList>
            <person name="Zhirakovskaya E."/>
        </authorList>
    </citation>
    <scope>NUCLEOTIDE SEQUENCE</scope>
</reference>
<dbReference type="PANTHER" id="PTHR42743">
    <property type="entry name" value="AMINO-ACID AMINOTRANSFERASE"/>
    <property type="match status" value="1"/>
</dbReference>
<dbReference type="PANTHER" id="PTHR42743:SF11">
    <property type="entry name" value="AMINODEOXYCHORISMATE LYASE"/>
    <property type="match status" value="1"/>
</dbReference>
<dbReference type="GO" id="GO:0019752">
    <property type="term" value="P:carboxylic acid metabolic process"/>
    <property type="evidence" value="ECO:0007669"/>
    <property type="project" value="TreeGrafter"/>
</dbReference>
<keyword evidence="2" id="KW-0808">Transferase</keyword>
<evidence type="ECO:0000313" key="2">
    <source>
        <dbReference type="EMBL" id="VAW43139.1"/>
    </source>
</evidence>
<dbReference type="Gene3D" id="3.40.50.300">
    <property type="entry name" value="P-loop containing nucleotide triphosphate hydrolases"/>
    <property type="match status" value="1"/>
</dbReference>
<name>A0A3B0W1I5_9ZZZZ</name>
<protein>
    <submittedName>
        <fullName evidence="2">Branched-chain-amino-acid aminotransferase-like protein 2</fullName>
    </submittedName>
</protein>
<dbReference type="GO" id="GO:0008483">
    <property type="term" value="F:transaminase activity"/>
    <property type="evidence" value="ECO:0007669"/>
    <property type="project" value="UniProtKB-KW"/>
</dbReference>
<sequence length="246" mass="28446">MISNKQTTRICLWSGPRNISTALMYSFAQRSDCKVFDEPFYAHYLSKSDARHYHPGAEEVIATMENDGEKVVQDLILGSTDAPVLFFKQMTHHLIDLDWRFMAQTINIILTRDPLEMLPSYAKQVQQPTLHDVGYAMHLKLLDYLQELGQTPPILDSKQTLLNPRAVLRQLCEKIGIPFEEVMLRWPAGARPEDGSWQKYWYDVVHRSTGFQPYWRKEGEFPVGLRPLLTQCQPYYEKLAALAIQA</sequence>